<evidence type="ECO:0000256" key="1">
    <source>
        <dbReference type="ARBA" id="ARBA00004613"/>
    </source>
</evidence>
<dbReference type="PRINTS" id="PR00722">
    <property type="entry name" value="CHYMOTRYPSIN"/>
</dbReference>
<dbReference type="PROSITE" id="PS00135">
    <property type="entry name" value="TRYPSIN_SER"/>
    <property type="match status" value="1"/>
</dbReference>
<feature type="domain" description="Peptidase S1" evidence="11">
    <location>
        <begin position="169"/>
        <end position="422"/>
    </location>
</feature>
<dbReference type="PROSITE" id="PS00134">
    <property type="entry name" value="TRYPSIN_HIS"/>
    <property type="match status" value="1"/>
</dbReference>
<name>A0A815W1G4_ADIRI</name>
<organism evidence="12 13">
    <name type="scientific">Adineta ricciae</name>
    <name type="common">Rotifer</name>
    <dbReference type="NCBI Taxonomy" id="249248"/>
    <lineage>
        <taxon>Eukaryota</taxon>
        <taxon>Metazoa</taxon>
        <taxon>Spiralia</taxon>
        <taxon>Gnathifera</taxon>
        <taxon>Rotifera</taxon>
        <taxon>Eurotatoria</taxon>
        <taxon>Bdelloidea</taxon>
        <taxon>Adinetida</taxon>
        <taxon>Adinetidae</taxon>
        <taxon>Adineta</taxon>
    </lineage>
</organism>
<dbReference type="GO" id="GO:0004252">
    <property type="term" value="F:serine-type endopeptidase activity"/>
    <property type="evidence" value="ECO:0007669"/>
    <property type="project" value="InterPro"/>
</dbReference>
<evidence type="ECO:0000313" key="12">
    <source>
        <dbReference type="EMBL" id="CAF1539437.1"/>
    </source>
</evidence>
<accession>A0A815W1G4</accession>
<comment type="subcellular location">
    <subcellularLocation>
        <location evidence="1">Secreted</location>
    </subcellularLocation>
</comment>
<evidence type="ECO:0000256" key="5">
    <source>
        <dbReference type="ARBA" id="ARBA00022801"/>
    </source>
</evidence>
<evidence type="ECO:0000256" key="6">
    <source>
        <dbReference type="ARBA" id="ARBA00022825"/>
    </source>
</evidence>
<evidence type="ECO:0000256" key="7">
    <source>
        <dbReference type="ARBA" id="ARBA00023157"/>
    </source>
</evidence>
<evidence type="ECO:0000256" key="4">
    <source>
        <dbReference type="ARBA" id="ARBA00022729"/>
    </source>
</evidence>
<dbReference type="GO" id="GO:0006508">
    <property type="term" value="P:proteolysis"/>
    <property type="evidence" value="ECO:0007669"/>
    <property type="project" value="UniProtKB-KW"/>
</dbReference>
<evidence type="ECO:0000313" key="13">
    <source>
        <dbReference type="Proteomes" id="UP000663828"/>
    </source>
</evidence>
<reference evidence="12" key="1">
    <citation type="submission" date="2021-02" db="EMBL/GenBank/DDBJ databases">
        <authorList>
            <person name="Nowell W R."/>
        </authorList>
    </citation>
    <scope>NUCLEOTIDE SEQUENCE</scope>
</reference>
<dbReference type="PROSITE" id="PS50240">
    <property type="entry name" value="TRYPSIN_DOM"/>
    <property type="match status" value="1"/>
</dbReference>
<keyword evidence="3 9" id="KW-0645">Protease</keyword>
<evidence type="ECO:0000256" key="9">
    <source>
        <dbReference type="RuleBase" id="RU363034"/>
    </source>
</evidence>
<dbReference type="Gene3D" id="2.40.10.10">
    <property type="entry name" value="Trypsin-like serine proteases"/>
    <property type="match status" value="1"/>
</dbReference>
<dbReference type="Proteomes" id="UP000663828">
    <property type="component" value="Unassembled WGS sequence"/>
</dbReference>
<evidence type="ECO:0000256" key="2">
    <source>
        <dbReference type="ARBA" id="ARBA00022525"/>
    </source>
</evidence>
<dbReference type="InterPro" id="IPR018114">
    <property type="entry name" value="TRYPSIN_HIS"/>
</dbReference>
<evidence type="ECO:0000259" key="11">
    <source>
        <dbReference type="PROSITE" id="PS50240"/>
    </source>
</evidence>
<keyword evidence="8" id="KW-0325">Glycoprotein</keyword>
<feature type="chain" id="PRO_5032670514" description="Peptidase S1 domain-containing protein" evidence="10">
    <location>
        <begin position="22"/>
        <end position="424"/>
    </location>
</feature>
<dbReference type="InterPro" id="IPR009003">
    <property type="entry name" value="Peptidase_S1_PA"/>
</dbReference>
<dbReference type="EMBL" id="CAJNOR010004997">
    <property type="protein sequence ID" value="CAF1539437.1"/>
    <property type="molecule type" value="Genomic_DNA"/>
</dbReference>
<keyword evidence="6 9" id="KW-0720">Serine protease</keyword>
<protein>
    <recommendedName>
        <fullName evidence="11">Peptidase S1 domain-containing protein</fullName>
    </recommendedName>
</protein>
<dbReference type="InterPro" id="IPR033116">
    <property type="entry name" value="TRYPSIN_SER"/>
</dbReference>
<keyword evidence="5 9" id="KW-0378">Hydrolase</keyword>
<dbReference type="PANTHER" id="PTHR24252:SF7">
    <property type="entry name" value="HYALIN"/>
    <property type="match status" value="1"/>
</dbReference>
<dbReference type="FunFam" id="2.40.10.10:FF:000120">
    <property type="entry name" value="Putative serine protease"/>
    <property type="match status" value="1"/>
</dbReference>
<proteinExistence type="predicted"/>
<keyword evidence="4 10" id="KW-0732">Signal</keyword>
<dbReference type="Pfam" id="PF00089">
    <property type="entry name" value="Trypsin"/>
    <property type="match status" value="1"/>
</dbReference>
<dbReference type="PANTHER" id="PTHR24252">
    <property type="entry name" value="ACROSIN-RELATED"/>
    <property type="match status" value="1"/>
</dbReference>
<feature type="signal peptide" evidence="10">
    <location>
        <begin position="1"/>
        <end position="21"/>
    </location>
</feature>
<dbReference type="CDD" id="cd00190">
    <property type="entry name" value="Tryp_SPc"/>
    <property type="match status" value="1"/>
</dbReference>
<dbReference type="AlphaFoldDB" id="A0A815W1G4"/>
<sequence length="424" mass="47566">MIMRRLVIVCIIFSFTVTIHGDESLCDSSDSWAWTPWFNSHAPNSNGEYELHLGIRSQYPELVCAHPRAISVMNQDGVNMDQTQDKMIIRAYDIFCMNSYHSEYQKKMCDDYSVRYCCPKVENSTETENLREIFIASNEAKSTKLKCGQSARTTAPVFLSIIDDMSSKIINGAEARPKSWPWLVSIGVRYRGLNGVWQNRTHICGGTLIDLSHVLTAGHCLEQKIDDRFVPLTPTNPTLESFFFLRLGVHDIRLTRSEDIYRARKIFAHDKFISSTFENDIAMIRLDRPVSVSDSISPICLPSTNVSPGRSVTVAGWGTVSEAARVHSNVLRQANVNVLSSINCRVYMSIHYDGSKQVCAAALDWSKDTCAGDSGGPLMYQENGVWSIGGITSFGYGCSKRGFPGVYTRTVPYVSWIKQRMLSN</sequence>
<dbReference type="SMART" id="SM00020">
    <property type="entry name" value="Tryp_SPc"/>
    <property type="match status" value="1"/>
</dbReference>
<gene>
    <name evidence="12" type="ORF">XAT740_LOCUS42068</name>
</gene>
<dbReference type="InterPro" id="IPR001314">
    <property type="entry name" value="Peptidase_S1A"/>
</dbReference>
<evidence type="ECO:0000256" key="3">
    <source>
        <dbReference type="ARBA" id="ARBA00022670"/>
    </source>
</evidence>
<keyword evidence="7" id="KW-1015">Disulfide bond</keyword>
<evidence type="ECO:0000256" key="8">
    <source>
        <dbReference type="ARBA" id="ARBA00023180"/>
    </source>
</evidence>
<dbReference type="InterPro" id="IPR043504">
    <property type="entry name" value="Peptidase_S1_PA_chymotrypsin"/>
</dbReference>
<keyword evidence="2" id="KW-0964">Secreted</keyword>
<dbReference type="SUPFAM" id="SSF50494">
    <property type="entry name" value="Trypsin-like serine proteases"/>
    <property type="match status" value="1"/>
</dbReference>
<dbReference type="InterPro" id="IPR001254">
    <property type="entry name" value="Trypsin_dom"/>
</dbReference>
<keyword evidence="13" id="KW-1185">Reference proteome</keyword>
<dbReference type="InterPro" id="IPR025155">
    <property type="entry name" value="WxxW_domain"/>
</dbReference>
<evidence type="ECO:0000256" key="10">
    <source>
        <dbReference type="SAM" id="SignalP"/>
    </source>
</evidence>
<comment type="caution">
    <text evidence="12">The sequence shown here is derived from an EMBL/GenBank/DDBJ whole genome shotgun (WGS) entry which is preliminary data.</text>
</comment>
<dbReference type="GO" id="GO:0005576">
    <property type="term" value="C:extracellular region"/>
    <property type="evidence" value="ECO:0007669"/>
    <property type="project" value="UniProtKB-SubCell"/>
</dbReference>
<dbReference type="Pfam" id="PF13330">
    <property type="entry name" value="Mucin2_WxxW"/>
    <property type="match status" value="1"/>
</dbReference>